<feature type="transmembrane region" description="Helical" evidence="10">
    <location>
        <begin position="506"/>
        <end position="528"/>
    </location>
</feature>
<dbReference type="SMART" id="SM00382">
    <property type="entry name" value="AAA"/>
    <property type="match status" value="2"/>
</dbReference>
<accession>A0A8T9B512</accession>
<dbReference type="PANTHER" id="PTHR19241">
    <property type="entry name" value="ATP-BINDING CASSETTE TRANSPORTER"/>
    <property type="match status" value="1"/>
</dbReference>
<feature type="transmembrane region" description="Helical" evidence="10">
    <location>
        <begin position="723"/>
        <end position="741"/>
    </location>
</feature>
<dbReference type="Pfam" id="PF01061">
    <property type="entry name" value="ABC2_membrane"/>
    <property type="match status" value="2"/>
</dbReference>
<feature type="transmembrane region" description="Helical" evidence="10">
    <location>
        <begin position="614"/>
        <end position="633"/>
    </location>
</feature>
<reference evidence="12 13" key="1">
    <citation type="submission" date="2018-05" db="EMBL/GenBank/DDBJ databases">
        <title>Whole genome sequencing for identification of molecular markers to develop diagnostic detection tools for the regulated plant pathogen Lachnellula willkommii.</title>
        <authorList>
            <person name="Giroux E."/>
            <person name="Bilodeau G."/>
        </authorList>
    </citation>
    <scope>NUCLEOTIDE SEQUENCE [LARGE SCALE GENOMIC DNA]</scope>
    <source>
        <strain evidence="12 13">CBS 203.66</strain>
    </source>
</reference>
<keyword evidence="7 10" id="KW-1133">Transmembrane helix</keyword>
<evidence type="ECO:0000259" key="11">
    <source>
        <dbReference type="PROSITE" id="PS50893"/>
    </source>
</evidence>
<dbReference type="Pfam" id="PF00005">
    <property type="entry name" value="ABC_tran"/>
    <property type="match status" value="2"/>
</dbReference>
<feature type="domain" description="ABC transporter" evidence="11">
    <location>
        <begin position="114"/>
        <end position="364"/>
    </location>
</feature>
<evidence type="ECO:0000256" key="4">
    <source>
        <dbReference type="ARBA" id="ARBA00022692"/>
    </source>
</evidence>
<feature type="transmembrane region" description="Helical" evidence="10">
    <location>
        <begin position="1280"/>
        <end position="1306"/>
    </location>
</feature>
<dbReference type="InterPro" id="IPR034001">
    <property type="entry name" value="ABCG_PDR_1"/>
</dbReference>
<keyword evidence="8 10" id="KW-0472">Membrane</keyword>
<keyword evidence="6" id="KW-0067">ATP-binding</keyword>
<feature type="compositionally biased region" description="Polar residues" evidence="9">
    <location>
        <begin position="774"/>
        <end position="787"/>
    </location>
</feature>
<dbReference type="FunFam" id="3.40.50.300:FF:000054">
    <property type="entry name" value="ABC multidrug transporter atrF"/>
    <property type="match status" value="1"/>
</dbReference>
<keyword evidence="3" id="KW-0813">Transport</keyword>
<dbReference type="GO" id="GO:0140359">
    <property type="term" value="F:ABC-type transporter activity"/>
    <property type="evidence" value="ECO:0007669"/>
    <property type="project" value="InterPro"/>
</dbReference>
<dbReference type="InterPro" id="IPR017871">
    <property type="entry name" value="ABC_transporter-like_CS"/>
</dbReference>
<evidence type="ECO:0000313" key="12">
    <source>
        <dbReference type="EMBL" id="TVY14436.1"/>
    </source>
</evidence>
<feature type="transmembrane region" description="Helical" evidence="10">
    <location>
        <begin position="548"/>
        <end position="572"/>
    </location>
</feature>
<dbReference type="EMBL" id="QGMF01000689">
    <property type="protein sequence ID" value="TVY14436.1"/>
    <property type="molecule type" value="Genomic_DNA"/>
</dbReference>
<feature type="domain" description="ABC transporter" evidence="11">
    <location>
        <begin position="799"/>
        <end position="1042"/>
    </location>
</feature>
<feature type="compositionally biased region" description="Polar residues" evidence="9">
    <location>
        <begin position="1"/>
        <end position="21"/>
    </location>
</feature>
<dbReference type="CDD" id="cd03233">
    <property type="entry name" value="ABCG_PDR_domain1"/>
    <property type="match status" value="1"/>
</dbReference>
<evidence type="ECO:0000256" key="2">
    <source>
        <dbReference type="ARBA" id="ARBA00006012"/>
    </source>
</evidence>
<evidence type="ECO:0000256" key="8">
    <source>
        <dbReference type="ARBA" id="ARBA00023136"/>
    </source>
</evidence>
<dbReference type="CDD" id="cd03232">
    <property type="entry name" value="ABCG_PDR_domain2"/>
    <property type="match status" value="1"/>
</dbReference>
<evidence type="ECO:0000256" key="5">
    <source>
        <dbReference type="ARBA" id="ARBA00022741"/>
    </source>
</evidence>
<dbReference type="InterPro" id="IPR010929">
    <property type="entry name" value="PDR_CDR_ABC"/>
</dbReference>
<keyword evidence="5" id="KW-0547">Nucleotide-binding</keyword>
<dbReference type="PROSITE" id="PS50893">
    <property type="entry name" value="ABC_TRANSPORTER_2"/>
    <property type="match status" value="2"/>
</dbReference>
<comment type="subcellular location">
    <subcellularLocation>
        <location evidence="1">Membrane</location>
        <topology evidence="1">Multi-pass membrane protein</topology>
    </subcellularLocation>
</comment>
<gene>
    <name evidence="12" type="primary">bfr1_1</name>
    <name evidence="12" type="ORF">LARI1_G006572</name>
</gene>
<evidence type="ECO:0000256" key="9">
    <source>
        <dbReference type="SAM" id="MobiDB-lite"/>
    </source>
</evidence>
<keyword evidence="13" id="KW-1185">Reference proteome</keyword>
<dbReference type="OrthoDB" id="245989at2759"/>
<dbReference type="GO" id="GO:0005524">
    <property type="term" value="F:ATP binding"/>
    <property type="evidence" value="ECO:0007669"/>
    <property type="project" value="UniProtKB-KW"/>
</dbReference>
<keyword evidence="4 10" id="KW-0812">Transmembrane</keyword>
<evidence type="ECO:0000256" key="10">
    <source>
        <dbReference type="SAM" id="Phobius"/>
    </source>
</evidence>
<feature type="transmembrane region" description="Helical" evidence="10">
    <location>
        <begin position="1398"/>
        <end position="1418"/>
    </location>
</feature>
<protein>
    <submittedName>
        <fullName evidence="12">Brefeldin A resistance protein</fullName>
    </submittedName>
</protein>
<dbReference type="InterPro" id="IPR034003">
    <property type="entry name" value="ABCG_PDR_2"/>
</dbReference>
<evidence type="ECO:0000256" key="7">
    <source>
        <dbReference type="ARBA" id="ARBA00022989"/>
    </source>
</evidence>
<organism evidence="12 13">
    <name type="scientific">Lachnellula arida</name>
    <dbReference type="NCBI Taxonomy" id="1316785"/>
    <lineage>
        <taxon>Eukaryota</taxon>
        <taxon>Fungi</taxon>
        <taxon>Dikarya</taxon>
        <taxon>Ascomycota</taxon>
        <taxon>Pezizomycotina</taxon>
        <taxon>Leotiomycetes</taxon>
        <taxon>Helotiales</taxon>
        <taxon>Lachnaceae</taxon>
        <taxon>Lachnellula</taxon>
    </lineage>
</organism>
<dbReference type="InterPro" id="IPR003593">
    <property type="entry name" value="AAA+_ATPase"/>
</dbReference>
<feature type="transmembrane region" description="Helical" evidence="10">
    <location>
        <begin position="474"/>
        <end position="494"/>
    </location>
</feature>
<comment type="caution">
    <text evidence="12">The sequence shown here is derived from an EMBL/GenBank/DDBJ whole genome shotgun (WGS) entry which is preliminary data.</text>
</comment>
<evidence type="ECO:0000256" key="3">
    <source>
        <dbReference type="ARBA" id="ARBA00022448"/>
    </source>
</evidence>
<dbReference type="Pfam" id="PF06422">
    <property type="entry name" value="PDR_CDR"/>
    <property type="match status" value="1"/>
</dbReference>
<name>A0A8T9B512_9HELO</name>
<proteinExistence type="inferred from homology"/>
<dbReference type="SUPFAM" id="SSF52540">
    <property type="entry name" value="P-loop containing nucleoside triphosphate hydrolases"/>
    <property type="match status" value="2"/>
</dbReference>
<feature type="transmembrane region" description="Helical" evidence="10">
    <location>
        <begin position="584"/>
        <end position="602"/>
    </location>
</feature>
<feature type="transmembrane region" description="Helical" evidence="10">
    <location>
        <begin position="1202"/>
        <end position="1227"/>
    </location>
</feature>
<dbReference type="PROSITE" id="PS00211">
    <property type="entry name" value="ABC_TRANSPORTER_1"/>
    <property type="match status" value="1"/>
</dbReference>
<dbReference type="Proteomes" id="UP000469559">
    <property type="component" value="Unassembled WGS sequence"/>
</dbReference>
<dbReference type="InterPro" id="IPR003439">
    <property type="entry name" value="ABC_transporter-like_ATP-bd"/>
</dbReference>
<feature type="transmembrane region" description="Helical" evidence="10">
    <location>
        <begin position="1247"/>
        <end position="1268"/>
    </location>
</feature>
<feature type="region of interest" description="Disordered" evidence="9">
    <location>
        <begin position="764"/>
        <end position="787"/>
    </location>
</feature>
<dbReference type="InterPro" id="IPR013525">
    <property type="entry name" value="ABC2_TM"/>
</dbReference>
<dbReference type="InterPro" id="IPR043926">
    <property type="entry name" value="ABCG_dom"/>
</dbReference>
<feature type="transmembrane region" description="Helical" evidence="10">
    <location>
        <begin position="1160"/>
        <end position="1181"/>
    </location>
</feature>
<dbReference type="GO" id="GO:0016020">
    <property type="term" value="C:membrane"/>
    <property type="evidence" value="ECO:0007669"/>
    <property type="project" value="UniProtKB-SubCell"/>
</dbReference>
<dbReference type="InterPro" id="IPR027417">
    <property type="entry name" value="P-loop_NTPase"/>
</dbReference>
<evidence type="ECO:0000256" key="6">
    <source>
        <dbReference type="ARBA" id="ARBA00022840"/>
    </source>
</evidence>
<comment type="similarity">
    <text evidence="2">Belongs to the ABC transporter superfamily. ABCG family. PDR (TC 3.A.1.205) subfamily.</text>
</comment>
<evidence type="ECO:0000313" key="13">
    <source>
        <dbReference type="Proteomes" id="UP000469559"/>
    </source>
</evidence>
<dbReference type="GO" id="GO:0016887">
    <property type="term" value="F:ATP hydrolysis activity"/>
    <property type="evidence" value="ECO:0007669"/>
    <property type="project" value="InterPro"/>
</dbReference>
<feature type="region of interest" description="Disordered" evidence="9">
    <location>
        <begin position="1"/>
        <end position="38"/>
    </location>
</feature>
<sequence length="1429" mass="158456">MASTLHESDSPTLSNVSIPEHSTQDKTPHYSPSVSGTLQISDVEDIDRTAVERPIFTEKSHEHVWSYKRWLNDYEERSSAGNIKKKHLALTWDRLKITGTNSKAVLGDDVLSYINPLEYIRSSGGKSTLEILHEVTGQVLPGEMLLVLGRPGSGCTSFLKAVANKRASFKEVSGDVWYGSMSHEAADKYRGAVLYNNEDDIHSPTLTVKQTLATVAHSRVARHHRSTGQKSEFVAETLEVVPKALGISHTAGTLVGNEFIRGVSGGERKRVSLGEILAAKASIMCWDNATRGLDASSALAFNENLRHLADESNATILTTLYQAGNRIYDLYDNVMVLDDGYQIYYGPRWAAQGYFEAMGFICPAGANIADFLTSVTVPTERQVRDGFHGTVPTSAKEFQEAYSKSDIADMMSKKIIPATEFHQETKEMHAAYREEQPKHKSPLQGSYKIGLFDQTITCVIRQTQILMGDPYSMIMQQLSSLIFALISGSLYYNLPDTSAGLFTRSGALFFPIVVFNIVGMAEVTASFMGRPILVRHRDFSLYRPTAFVIARMITDIPSIVAQATTFSIVYYFMCGFQSDAGKFFTFWIMSIILALVLTQMYRFIGSAFTGFDNAAKVSGFWVVILMLYAGYFIPYQNMHVWFFWLSWLSPAFYAYESYMGNEFGGLSLACTGQQLIPNGASYNNTSYQVCAVAGVSNDGLHVVGSDYITQSYSFKVDHLWRNFGIMVGWWFFYAVATAIALERPHHNSGSSSLIFARGKKSKDALRRPADEENPSQVAGAQNTGSQSNELSLARNEALFTWENLSYTVSVPGGHRKLLNEITGWVKPGTLGALMGSSGAGKTTLLDVLAQRKDAGVVEGSILVDGRPLPFSFQRSAGYCEQMDVHESTATVREALVLSARLRQPRDVPDEDKITYVNSIIKLLEMEDIEDALIGEPGAGLSIEQRKRVTIGVELAAKPSILLFLDEPTSGLDGQSAFNVVRFLRRLTAAGQAVLCTIHQPSATLFEAFDTLLLLAKGGNTVYFGETGTNSETLLNYFAVNGAPCPTDVNPAEHIINVVSDKADSGDIWTATWLQSPERAECLTELAALKADALSRESTVKDSEGDFATPLMTQLRLITSRQQAALWRNPDYVWNKIFLHVSSGLMTGFSFWKLGNKVSDLQLRLLSVFGFLFVAVGVINQLQPLFIHNRNIFEAREKKAKMYSWLAFVTSQLIAEIPYLIVCGTMYFCTWYFTVGLPVKGSTSGQVFFTMILYEFLYTAIGQGIAAVSPNSYFASLLNPIILGSLFINFCGVLVPYNQIVVFWKYWMYYIDPFTYLVGGLLTQLLFDVDVTCAESELSSFVSPANMDCGDYMATFFETGAGYLVDNSTSSCSYCPYKYGSQYAKTMNMNARYYGWRDTGIVALFCFSSYGFVFLMMRIRSKKTKSAKSE</sequence>
<evidence type="ECO:0000256" key="1">
    <source>
        <dbReference type="ARBA" id="ARBA00004141"/>
    </source>
</evidence>
<dbReference type="Pfam" id="PF19055">
    <property type="entry name" value="ABC2_membrane_7"/>
    <property type="match status" value="1"/>
</dbReference>
<feature type="transmembrane region" description="Helical" evidence="10">
    <location>
        <begin position="640"/>
        <end position="658"/>
    </location>
</feature>
<dbReference type="Gene3D" id="3.40.50.300">
    <property type="entry name" value="P-loop containing nucleotide triphosphate hydrolases"/>
    <property type="match status" value="2"/>
</dbReference>